<keyword evidence="5" id="KW-0902">Two-component regulatory system</keyword>
<dbReference type="SMART" id="SM00387">
    <property type="entry name" value="HATPase_c"/>
    <property type="match status" value="1"/>
</dbReference>
<dbReference type="eggNOG" id="COG0457">
    <property type="taxonomic scope" value="Bacteria"/>
</dbReference>
<keyword evidence="10" id="KW-1185">Reference proteome</keyword>
<dbReference type="PANTHER" id="PTHR43711:SF31">
    <property type="entry name" value="HISTIDINE KINASE"/>
    <property type="match status" value="1"/>
</dbReference>
<dbReference type="RefSeq" id="WP_006947960.1">
    <property type="nucleotide sequence ID" value="NZ_GL397214.1"/>
</dbReference>
<evidence type="ECO:0000256" key="6">
    <source>
        <dbReference type="SAM" id="Coils"/>
    </source>
</evidence>
<keyword evidence="3" id="KW-0808">Transferase</keyword>
<keyword evidence="6" id="KW-0175">Coiled coil</keyword>
<feature type="transmembrane region" description="Helical" evidence="7">
    <location>
        <begin position="25"/>
        <end position="46"/>
    </location>
</feature>
<evidence type="ECO:0000256" key="7">
    <source>
        <dbReference type="SAM" id="Phobius"/>
    </source>
</evidence>
<dbReference type="Gene3D" id="3.30.565.10">
    <property type="entry name" value="Histidine kinase-like ATPase, C-terminal domain"/>
    <property type="match status" value="1"/>
</dbReference>
<feature type="coiled-coil region" evidence="6">
    <location>
        <begin position="395"/>
        <end position="422"/>
    </location>
</feature>
<dbReference type="InterPro" id="IPR033405">
    <property type="entry name" value="DUF5112"/>
</dbReference>
<evidence type="ECO:0000256" key="3">
    <source>
        <dbReference type="ARBA" id="ARBA00022679"/>
    </source>
</evidence>
<organism evidence="9 10">
    <name type="scientific">Hoylesella marshii DSM 16973 = JCM 13450</name>
    <dbReference type="NCBI Taxonomy" id="862515"/>
    <lineage>
        <taxon>Bacteria</taxon>
        <taxon>Pseudomonadati</taxon>
        <taxon>Bacteroidota</taxon>
        <taxon>Bacteroidia</taxon>
        <taxon>Bacteroidales</taxon>
        <taxon>Prevotellaceae</taxon>
        <taxon>Hoylesella</taxon>
    </lineage>
</organism>
<proteinExistence type="predicted"/>
<dbReference type="PANTHER" id="PTHR43711">
    <property type="entry name" value="TWO-COMPONENT HISTIDINE KINASE"/>
    <property type="match status" value="1"/>
</dbReference>
<dbReference type="InterPro" id="IPR036890">
    <property type="entry name" value="HATPase_C_sf"/>
</dbReference>
<evidence type="ECO:0000313" key="9">
    <source>
        <dbReference type="EMBL" id="EFM02875.1"/>
    </source>
</evidence>
<name>E0NPZ9_9BACT</name>
<dbReference type="InterPro" id="IPR050736">
    <property type="entry name" value="Sensor_HK_Regulatory"/>
</dbReference>
<feature type="domain" description="Histidine kinase" evidence="8">
    <location>
        <begin position="514"/>
        <end position="742"/>
    </location>
</feature>
<feature type="transmembrane region" description="Helical" evidence="7">
    <location>
        <begin position="428"/>
        <end position="450"/>
    </location>
</feature>
<dbReference type="PROSITE" id="PS50109">
    <property type="entry name" value="HIS_KIN"/>
    <property type="match status" value="1"/>
</dbReference>
<dbReference type="EC" id="2.7.13.3" evidence="2"/>
<dbReference type="SUPFAM" id="SSF48452">
    <property type="entry name" value="TPR-like"/>
    <property type="match status" value="1"/>
</dbReference>
<reference evidence="9" key="1">
    <citation type="submission" date="2010-07" db="EMBL/GenBank/DDBJ databases">
        <authorList>
            <person name="Muzny D."/>
            <person name="Qin X."/>
            <person name="Deng J."/>
            <person name="Jiang H."/>
            <person name="Liu Y."/>
            <person name="Qu J."/>
            <person name="Song X.-Z."/>
            <person name="Zhang L."/>
            <person name="Thornton R."/>
            <person name="Coyle M."/>
            <person name="Francisco L."/>
            <person name="Jackson L."/>
            <person name="Javaid M."/>
            <person name="Korchina V."/>
            <person name="Kovar C."/>
            <person name="Mata R."/>
            <person name="Mathew T."/>
            <person name="Ngo R."/>
            <person name="Nguyen L."/>
            <person name="Nguyen N."/>
            <person name="Okwuonu G."/>
            <person name="Ongeri F."/>
            <person name="Pham C."/>
            <person name="Simmons D."/>
            <person name="Wilczek-Boney K."/>
            <person name="Hale W."/>
            <person name="Jakkamsetti A."/>
            <person name="Pham P."/>
            <person name="Ruth R."/>
            <person name="San Lucas F."/>
            <person name="Warren J."/>
            <person name="Zhang J."/>
            <person name="Zhao Z."/>
            <person name="Zhou C."/>
            <person name="Zhu D."/>
            <person name="Lee S."/>
            <person name="Bess C."/>
            <person name="Blankenburg K."/>
            <person name="Forbes L."/>
            <person name="Fu Q."/>
            <person name="Gubbala S."/>
            <person name="Hirani K."/>
            <person name="Jayaseelan J.C."/>
            <person name="Lara F."/>
            <person name="Munidasa M."/>
            <person name="Palculict T."/>
            <person name="Patil S."/>
            <person name="Pu L.-L."/>
            <person name="Saada N."/>
            <person name="Tang L."/>
            <person name="Weissenberger G."/>
            <person name="Zhu Y."/>
            <person name="Hemphill L."/>
            <person name="Shang Y."/>
            <person name="Youmans B."/>
            <person name="Ayvaz T."/>
            <person name="Ross M."/>
            <person name="Santibanez J."/>
            <person name="Aqrawi P."/>
            <person name="Gross S."/>
            <person name="Joshi V."/>
            <person name="Fowler G."/>
            <person name="Nazareth L."/>
            <person name="Reid J."/>
            <person name="Worley K."/>
            <person name="Petrosino J."/>
            <person name="Highlander S."/>
            <person name="Gibbs R."/>
        </authorList>
    </citation>
    <scope>NUCLEOTIDE SEQUENCE [LARGE SCALE GENOMIC DNA]</scope>
    <source>
        <strain evidence="9">DSM 16973</strain>
    </source>
</reference>
<dbReference type="Pfam" id="PF17140">
    <property type="entry name" value="DUF5113"/>
    <property type="match status" value="2"/>
</dbReference>
<keyword evidence="7" id="KW-1133">Transmembrane helix</keyword>
<dbReference type="InterPro" id="IPR019734">
    <property type="entry name" value="TPR_rpt"/>
</dbReference>
<evidence type="ECO:0000313" key="10">
    <source>
        <dbReference type="Proteomes" id="UP000004394"/>
    </source>
</evidence>
<dbReference type="InterPro" id="IPR011990">
    <property type="entry name" value="TPR-like_helical_dom_sf"/>
</dbReference>
<sequence>MCEKHRLLFRVKQLFPAFYFSYRKIYVIFVIVKGLSLFFLGIFLLLSACSSPENHEVDKLNELSYDYHYRNLDSTMVYAHRALRLAGSNDDAGSAEALNNMAFVNLVRMNYRQAAAQLDRILGHTDNQIELLIADIQYMRLCQRQSRNKDFYDYRESALRRFRRIEEEQEMLNLHQKKRMIYARTEFDIVTSTYYYYVGLEAPSIYAMKDIDENGEIKEDTAQLLNYYYNVGAGGVIDKGTHNEMIQTEFDYLMRCYLIAREGHYPFWEANAMQAMSEHLQSAEQRNLLFKQNLSAIKAINIDHVPDSLLAENLALRSLQIFVQFGDIYQIAGSWRTLAGAYWQLGNYRSALFCLNKALNSNRKIHQASDLIASIREQLSVVYAAIDDKPNSDYNRRLYLELQEMTRQDRQLEARADQLNRASAQLNIMILAVLAMIVITILLLFFFNYLRHHRNREDTLHPLLEPLEQWKKENEAHIRSLKSRYEEINEEKSIHQLHLRNNRQRNIEQRAKLSLVNSMTPFIDRMLNEVARLKKSDEKQAVREERYAYIAELSDKINDYNTVLTQWIQLRQGELSLHIESFRLQDIFDIVARGRMEFQLKGIRLCIKPTTAIVKADRILTLFMVNTIADNARKFTPSGGNVCISAQQQDDFVEICIHDTGIGMNEQQLSQLFTRQPLQLGDEAIDTHHQTPQKSHRFGLMNCKGIIDKYQKISKLFAVCKIEVESEAGKGTKVCFRLPKGTVRGLLVLVFATSSLLISAKVSSANIHRIKAAAFADSAYQSNLNGTYTRTLAFSDSCRTHLNRLYLKTYPHDTDTLLRFSTSPKVPAEIHWLHRRFRLNYQVVLRMRNESAVAALALHRWDLYRYNNKVYTQLFKEHSADTNLATYCSVMQKSGNNKTIAIVILVILFVLIFPAYYLLYYRHLLHFNFCIDKIKHINEILLSKVPESEMLRLINRTIQTDRTEKLPTALSAIIKQITSALQQSIDNTELRQQSIDGAKDELRRIQLEEERLYISNSVLDNCLSTLKHETMYYPSRISQLVEGRDESLLSLNELVRYYKDIFSLLSAQADRQVEVPLLQCRPVAISALTGKENEGKILCDDDMMHFLFEILKKQSGQKELLLQVSERGNRYVVFSIEMPFAMDETRCRRLFTPLTSNVQYLLCRQIIRETGEMTNARGCGILAIPAPNGNTTIEITLAKASKS</sequence>
<dbReference type="InterPro" id="IPR033406">
    <property type="entry name" value="DUF5113"/>
</dbReference>
<keyword evidence="7" id="KW-0812">Transmembrane</keyword>
<evidence type="ECO:0000256" key="4">
    <source>
        <dbReference type="ARBA" id="ARBA00022777"/>
    </source>
</evidence>
<comment type="caution">
    <text evidence="9">The sequence shown here is derived from an EMBL/GenBank/DDBJ whole genome shotgun (WGS) entry which is preliminary data.</text>
</comment>
<dbReference type="HOGENOM" id="CLU_007691_0_0_10"/>
<dbReference type="SUPFAM" id="SSF55874">
    <property type="entry name" value="ATPase domain of HSP90 chaperone/DNA topoisomerase II/histidine kinase"/>
    <property type="match status" value="1"/>
</dbReference>
<feature type="transmembrane region" description="Helical" evidence="7">
    <location>
        <begin position="900"/>
        <end position="920"/>
    </location>
</feature>
<accession>E0NPZ9</accession>
<evidence type="ECO:0000256" key="2">
    <source>
        <dbReference type="ARBA" id="ARBA00012438"/>
    </source>
</evidence>
<keyword evidence="7" id="KW-0472">Membrane</keyword>
<dbReference type="SMART" id="SM00028">
    <property type="entry name" value="TPR"/>
    <property type="match status" value="2"/>
</dbReference>
<evidence type="ECO:0000256" key="5">
    <source>
        <dbReference type="ARBA" id="ARBA00023012"/>
    </source>
</evidence>
<dbReference type="Pfam" id="PF17139">
    <property type="entry name" value="DUF5112"/>
    <property type="match status" value="1"/>
</dbReference>
<dbReference type="Gene3D" id="1.25.40.10">
    <property type="entry name" value="Tetratricopeptide repeat domain"/>
    <property type="match status" value="1"/>
</dbReference>
<dbReference type="InterPro" id="IPR005467">
    <property type="entry name" value="His_kinase_dom"/>
</dbReference>
<dbReference type="GO" id="GO:0004673">
    <property type="term" value="F:protein histidine kinase activity"/>
    <property type="evidence" value="ECO:0007669"/>
    <property type="project" value="UniProtKB-EC"/>
</dbReference>
<dbReference type="Pfam" id="PF02518">
    <property type="entry name" value="HATPase_c"/>
    <property type="match status" value="1"/>
</dbReference>
<dbReference type="EMBL" id="AEEI01000008">
    <property type="protein sequence ID" value="EFM02875.1"/>
    <property type="molecule type" value="Genomic_DNA"/>
</dbReference>
<protein>
    <recommendedName>
        <fullName evidence="2">histidine kinase</fullName>
        <ecNumber evidence="2">2.7.13.3</ecNumber>
    </recommendedName>
</protein>
<gene>
    <name evidence="9" type="ORF">HMPREF0658_0250</name>
</gene>
<dbReference type="Proteomes" id="UP000004394">
    <property type="component" value="Unassembled WGS sequence"/>
</dbReference>
<keyword evidence="4 9" id="KW-0418">Kinase</keyword>
<dbReference type="BioCyc" id="PMAR862515-HMP:GMOO-260-MONOMER"/>
<comment type="catalytic activity">
    <reaction evidence="1">
        <text>ATP + protein L-histidine = ADP + protein N-phospho-L-histidine.</text>
        <dbReference type="EC" id="2.7.13.3"/>
    </reaction>
</comment>
<dbReference type="STRING" id="862515.HMPREF0658_0250"/>
<evidence type="ECO:0000259" key="8">
    <source>
        <dbReference type="PROSITE" id="PS50109"/>
    </source>
</evidence>
<dbReference type="GO" id="GO:0000160">
    <property type="term" value="P:phosphorelay signal transduction system"/>
    <property type="evidence" value="ECO:0007669"/>
    <property type="project" value="UniProtKB-KW"/>
</dbReference>
<evidence type="ECO:0000256" key="1">
    <source>
        <dbReference type="ARBA" id="ARBA00000085"/>
    </source>
</evidence>
<dbReference type="eggNOG" id="COG4251">
    <property type="taxonomic scope" value="Bacteria"/>
</dbReference>
<dbReference type="AlphaFoldDB" id="E0NPZ9"/>
<dbReference type="InterPro" id="IPR003594">
    <property type="entry name" value="HATPase_dom"/>
</dbReference>